<evidence type="ECO:0000313" key="10">
    <source>
        <dbReference type="Proteomes" id="UP000011116"/>
    </source>
</evidence>
<evidence type="ECO:0000256" key="5">
    <source>
        <dbReference type="SAM" id="MobiDB-lite"/>
    </source>
</evidence>
<feature type="compositionally biased region" description="Low complexity" evidence="5">
    <location>
        <begin position="2834"/>
        <end position="2846"/>
    </location>
</feature>
<dbReference type="Gramene" id="HORVU.MOREX.r3.2HG0193990.1">
    <property type="protein sequence ID" value="HORVU.MOREX.r3.2HG0193990.1"/>
    <property type="gene ID" value="HORVU.MOREX.r3.2HG0193990"/>
</dbReference>
<evidence type="ECO:0008006" key="11">
    <source>
        <dbReference type="Google" id="ProtNLM"/>
    </source>
</evidence>
<evidence type="ECO:0000256" key="4">
    <source>
        <dbReference type="ARBA" id="ARBA00022840"/>
    </source>
</evidence>
<gene>
    <name evidence="9" type="primary">LOC123427746</name>
</gene>
<dbReference type="EnsemblPlants" id="HORVU.MOREX.r3.2HG0193990.1">
    <property type="protein sequence ID" value="HORVU.MOREX.r3.2HG0193990.1"/>
    <property type="gene ID" value="HORVU.MOREX.r3.2HG0193990"/>
</dbReference>
<reference evidence="10" key="1">
    <citation type="journal article" date="2012" name="Nature">
        <title>A physical, genetic and functional sequence assembly of the barley genome.</title>
        <authorList>
            <consortium name="The International Barley Genome Sequencing Consortium"/>
            <person name="Mayer K.F."/>
            <person name="Waugh R."/>
            <person name="Brown J.W."/>
            <person name="Schulman A."/>
            <person name="Langridge P."/>
            <person name="Platzer M."/>
            <person name="Fincher G.B."/>
            <person name="Muehlbauer G.J."/>
            <person name="Sato K."/>
            <person name="Close T.J."/>
            <person name="Wise R.P."/>
            <person name="Stein N."/>
        </authorList>
    </citation>
    <scope>NUCLEOTIDE SEQUENCE [LARGE SCALE GENOMIC DNA]</scope>
    <source>
        <strain evidence="10">cv. Morex</strain>
    </source>
</reference>
<dbReference type="Pfam" id="PF13087">
    <property type="entry name" value="AAA_12"/>
    <property type="match status" value="1"/>
</dbReference>
<proteinExistence type="predicted"/>
<dbReference type="PANTHER" id="PTHR21529">
    <property type="entry name" value="MAMMARY TURMOR VIRUS RECEPTOR HOMOLOG 1, 2 MTVR1, 2"/>
    <property type="match status" value="1"/>
</dbReference>
<feature type="domain" description="DNA2/NAM7 helicase-like C-terminal" evidence="7">
    <location>
        <begin position="717"/>
        <end position="912"/>
    </location>
</feature>
<evidence type="ECO:0000256" key="1">
    <source>
        <dbReference type="ARBA" id="ARBA00022741"/>
    </source>
</evidence>
<dbReference type="Gene3D" id="1.25.40.470">
    <property type="match status" value="1"/>
</dbReference>
<feature type="region of interest" description="Disordered" evidence="5">
    <location>
        <begin position="2661"/>
        <end position="2690"/>
    </location>
</feature>
<dbReference type="Pfam" id="PF20073">
    <property type="entry name" value="DUF6469"/>
    <property type="match status" value="1"/>
</dbReference>
<dbReference type="Pfam" id="PF13086">
    <property type="entry name" value="AAA_11"/>
    <property type="match status" value="1"/>
</dbReference>
<evidence type="ECO:0000313" key="9">
    <source>
        <dbReference type="EnsemblPlants" id="HORVU.MOREX.r3.2HG0193990.1"/>
    </source>
</evidence>
<dbReference type="InterPro" id="IPR047187">
    <property type="entry name" value="SF1_C_Upf1"/>
</dbReference>
<dbReference type="SUPFAM" id="SSF52540">
    <property type="entry name" value="P-loop containing nucleoside triphosphate hydrolases"/>
    <property type="match status" value="2"/>
</dbReference>
<keyword evidence="4" id="KW-0067">ATP-binding</keyword>
<dbReference type="InterPro" id="IPR027417">
    <property type="entry name" value="P-loop_NTPase"/>
</dbReference>
<protein>
    <recommendedName>
        <fullName evidence="11">UvrD-like helicase ATP-binding domain-containing protein</fullName>
    </recommendedName>
</protein>
<dbReference type="GO" id="GO:0016787">
    <property type="term" value="F:hydrolase activity"/>
    <property type="evidence" value="ECO:0007669"/>
    <property type="project" value="UniProtKB-KW"/>
</dbReference>
<dbReference type="CDD" id="cd18808">
    <property type="entry name" value="SF1_C_Upf1"/>
    <property type="match status" value="1"/>
</dbReference>
<feature type="compositionally biased region" description="Basic residues" evidence="5">
    <location>
        <begin position="2847"/>
        <end position="2862"/>
    </location>
</feature>
<feature type="domain" description="DNA2/NAM7 helicase helicase" evidence="6">
    <location>
        <begin position="356"/>
        <end position="709"/>
    </location>
</feature>
<keyword evidence="1" id="KW-0547">Nucleotide-binding</keyword>
<dbReference type="InterPro" id="IPR039904">
    <property type="entry name" value="TRANK1"/>
</dbReference>
<evidence type="ECO:0000256" key="2">
    <source>
        <dbReference type="ARBA" id="ARBA00022801"/>
    </source>
</evidence>
<dbReference type="InterPro" id="IPR041677">
    <property type="entry name" value="DNA2/NAM7_AAA_11"/>
</dbReference>
<feature type="domain" description="DUF6469" evidence="8">
    <location>
        <begin position="191"/>
        <end position="309"/>
    </location>
</feature>
<dbReference type="GO" id="GO:0005524">
    <property type="term" value="F:ATP binding"/>
    <property type="evidence" value="ECO:0007669"/>
    <property type="project" value="UniProtKB-KW"/>
</dbReference>
<dbReference type="Gene3D" id="3.40.50.300">
    <property type="entry name" value="P-loop containing nucleotide triphosphate hydrolases"/>
    <property type="match status" value="4"/>
</dbReference>
<evidence type="ECO:0000259" key="8">
    <source>
        <dbReference type="Pfam" id="PF20073"/>
    </source>
</evidence>
<keyword evidence="2" id="KW-0378">Hydrolase</keyword>
<dbReference type="FunFam" id="3.40.50.300:FF:000326">
    <property type="entry name" value="P-loop containing nucleoside triphosphate hydrolase"/>
    <property type="match status" value="1"/>
</dbReference>
<dbReference type="GO" id="GO:0004386">
    <property type="term" value="F:helicase activity"/>
    <property type="evidence" value="ECO:0007669"/>
    <property type="project" value="UniProtKB-KW"/>
</dbReference>
<feature type="region of interest" description="Disordered" evidence="5">
    <location>
        <begin position="18"/>
        <end position="42"/>
    </location>
</feature>
<sequence>MSEQSLAASATLPSPLLFTRPVEKGARVPRQTPARKGSPLPQAKDFCLPSHFDRPCSALLCFFSAAHHQSHHHLDPSLLLLLLQTATTKNPIPPHPPPPARKCRLLARAHARERHRARAGADMGETDLEEVVLSWSAQEITDDDLYRDKVEIIPCNFKSLDHYLTSYRVPLIEETRSDLCSCLELISEAPLSKILSMEVAGKPGSYFMDVDFWDNDAGFSTGAYSARNGDIYILSSIKPEAAEDLNRHGVTYCLAMVTEVSMDDEYQKGFRVKVAKNIGLEEEDLNKLKHAIFLNNITTNIRIWKALTFDTHMNENFTVIKSLLAPTNLGEDVCRMCAKQDGGLLASYTEQLLSVKLNRSQLDAIESVISAVRCGHVNRVKLIWGPPGTGKTKTVSALLWGLACLKCRTLTCASTNVAIVGVCTRFLQNLKDFNAHIGNICLPSSLGDILLFGSSSNMDITEDLQDVFLDFRIDELVQCFSSLSGWNYRIASMISFFEDCASRYDMLLEDDGKTDPVCFLDFIKKQFDATAIALKRCIMSLWVHLPGRCFSHDSVINIYSLLSMLENFGTLLCNVDLTEEGLKRGLGCLSTENSACAQPISSIEKELDGARSKCLKLLKDLLHSLNLPTGVGKDWVQSYCIRNATLLFCTASSSYRLHHMEIAPLDVLIVDEAAQVRECELVIPLRLHWLKHLVLVGDDCQLSAMVKSKVCKEAGFETSLFGRLVMLKFDKHLLNIQYRMNPCISLFPNAQFYERKILDGPNVLSPSYNKDYTCLPFGSYTFINVTDGREDKEGTGNSRRNMVEVAVVLHLIHTIFKSWKKTDQGLSIGVVSPYKAQVDAIKSRLGKKYDTCEGFHVRVKSVDGFQGEEDDIIILSTVRSNGRGVVGFLADNQRTNVALTRARHCLWIVGNAHTLYKSGTEWTDLVTDAERRKCVFSATNDAAMCKLVVQVKQELDELDDLLNADSAVFSNTRWKVILSDEFRKSFTKLKSPQLRKEVLQKLIRLGDGWRTTVKNLDIPGVSHLAKVYKVRDLYLVWSTDVEKNEGRYFQIIRIWDLVSQQNVARTVQRLENLFSMYTDDYLDHCRRVQTQGKLEVPIVWHIEHDIIRYNKDRKAGAHEEHDLVDTSYAMENSKVSESFLLMKFYSLSSGVAKHLLTATDGSEIDIPFELTDEEQEIIQFPLTSFILGRSGTGKTTVLTMKLIQKEQRSLIASQGLHLGGDDLSGLDHKNIMPLKDAGESFVKQVFITVSPKLCSAIKNHISGLKRFGTGDVSDQPSILHMHDIMDGLEEFTEIPDNFCDLPHEHYPLTITYRKFLMMLDGTCRTSFFDAFYGEMKTSFERGHSRSRAVQTFIELKEVTYDKFATFYWPRFNADLTKKFAASTVFTEIISHIKGAYQASRPCTGKLGRQDYVMLSDKRFSSLNNEKRDKIYDIFLEYESMKCTAKEFDLSDFVNSLHSSLVSEGYNGDMVDFVYIDEVQDLTMTQIALLKYVCMNIKEGFLFAGDTAQTIARGIDFRFEDIRSLFYTAFLADTEASNRGLKHVKKVHLSDMFQLSQNFRTHCGILRMAQSIMSLLYFFFPSSVDKLNPETGLVYGEAPVLLESDNDENAIMTIFGESKTKHGNLHGFGAEQVILVRDDAAKKQIIDLVGKQALVLTIVECKGLEFQDVLLYNFFGSSPLRNKWRVLYGYMKDKDIITHSEEISHPDFDRSKHHLLCSELKQLYVAITRTRQRLWICENTEDYCRPMFDYWKKLCLVEVRLLDSSLIQAMQTGSSSDDWRVRGTKLFNEGQFEMATMCFEKAGDAHREKLARAAGLVATANRVISTNLELGKASLQTASEIYESIGMHEKAATCYIKLGDYKKAGMVYMQKCGTSKLEDAGDCFAMAECWSEAAEVFLKAKCYTKFFAMCSKGKKLFNLGLQFLQQLEDEQSLENSKSLEVSAIRTKYLDNCAQHYFERGDIKHMMPFVKAFSSMDHVRAFLNSRNLVDELLSLEMEMGNFLEAAGIAKHNGDVLLEVDMLEKAGLFEDATRLLLLHIIVDSLWSSNSRGWPPKRYSVKEQLLSRAKEMAEKVSECFYCFVCVEADALSDVNKSLPSLNCILVEGRKCENLLVELVASRSILDVHLQSRASGYNIESGPGSEDENSCNDMMASNQISPQTLFYVWNHWKSIIIKVLSHLCHTDGPELNDYAVMYEDLCAKYFGLRKDGEVDRYVVLNVNASWLSTAGRNSLQQDGNRWLLDAPQCYSCAQCFWMNELSSVGFSVLKKLESFVQISPKPSSSYTLVRTILIINEIAKFLEEPQFSMPKMKLRSFFVLCERRFFELVFLVWRDGTTRSLLRLLDSPAAYGLIADSLNANLRPANKNLTHGHLGRTTILLLHAAQLDEALLSRLLQYLDNNSDWAEFFRYFKRFLDSGGDRSSLILNFKRSLEFTCNVKWKDELDYISPICYVGLMECLGFMASSCLIQNDFICCTKSLLVNMLECRTSKVYIDTCLVSKSSSDSDLDRLAYTSGRFIYQTIMAILTTKHMLQEWVHKTSTPSSTSYKAVLLRLVVTLYPLILTLSLGNCYEVTHNLLRNEVFKDLPLEFSQKIVHALQIKARTPSNFTRVLADALAAIGDNMVVIGLPKSPVDCRNLNAHMFSKEDLRDVPKIMALLCPEEPSSVKQETSLPEKSDGNKSGNVISGNTPKADNEMEHNAEMDLADEMLFEKLETLIAEGLKDPRVIIEFLKGALPWLESKITAGIDKRLLDDLRRICSELENGSDRMRGRAFLAVEKLLQGENKLQLIFRVVTEARLRRIESEATKKSINDWNSDAAVQPHADADGCSDDDELDMGQAAASTSKQAAQKQKSKKKSKKSKGRGRK</sequence>
<dbReference type="SUPFAM" id="SSF48452">
    <property type="entry name" value="TPR-like"/>
    <property type="match status" value="1"/>
</dbReference>
<dbReference type="GO" id="GO:0005694">
    <property type="term" value="C:chromosome"/>
    <property type="evidence" value="ECO:0007669"/>
    <property type="project" value="UniProtKB-ARBA"/>
</dbReference>
<keyword evidence="10" id="KW-1185">Reference proteome</keyword>
<keyword evidence="3" id="KW-0347">Helicase</keyword>
<dbReference type="Proteomes" id="UP000011116">
    <property type="component" value="Chromosome 2H"/>
</dbReference>
<dbReference type="InterPro" id="IPR011990">
    <property type="entry name" value="TPR-like_helical_dom_sf"/>
</dbReference>
<dbReference type="InterPro" id="IPR041679">
    <property type="entry name" value="DNA2/NAM7-like_C"/>
</dbReference>
<feature type="compositionally biased region" description="Polar residues" evidence="5">
    <location>
        <begin position="2675"/>
        <end position="2687"/>
    </location>
</feature>
<evidence type="ECO:0000256" key="3">
    <source>
        <dbReference type="ARBA" id="ARBA00022806"/>
    </source>
</evidence>
<name>A0A8I6XGZ2_HORVV</name>
<dbReference type="PANTHER" id="PTHR21529:SF4">
    <property type="entry name" value="TPR AND ANKYRIN REPEAT-CONTAINING PROTEIN 1"/>
    <property type="match status" value="1"/>
</dbReference>
<reference evidence="9" key="2">
    <citation type="submission" date="2020-10" db="EMBL/GenBank/DDBJ databases">
        <authorList>
            <person name="Scholz U."/>
            <person name="Mascher M."/>
            <person name="Fiebig A."/>
        </authorList>
    </citation>
    <scope>NUCLEOTIDE SEQUENCE [LARGE SCALE GENOMIC DNA]</scope>
    <source>
        <strain evidence="9">cv. Morex</strain>
    </source>
</reference>
<dbReference type="InterPro" id="IPR045529">
    <property type="entry name" value="DUF6469"/>
</dbReference>
<accession>A0A8I6XGZ2</accession>
<reference evidence="9" key="3">
    <citation type="submission" date="2022-01" db="UniProtKB">
        <authorList>
            <consortium name="EnsemblPlants"/>
        </authorList>
    </citation>
    <scope>IDENTIFICATION</scope>
    <source>
        <strain evidence="9">subsp. vulgare</strain>
    </source>
</reference>
<organism evidence="9 10">
    <name type="scientific">Hordeum vulgare subsp. vulgare</name>
    <name type="common">Domesticated barley</name>
    <dbReference type="NCBI Taxonomy" id="112509"/>
    <lineage>
        <taxon>Eukaryota</taxon>
        <taxon>Viridiplantae</taxon>
        <taxon>Streptophyta</taxon>
        <taxon>Embryophyta</taxon>
        <taxon>Tracheophyta</taxon>
        <taxon>Spermatophyta</taxon>
        <taxon>Magnoliopsida</taxon>
        <taxon>Liliopsida</taxon>
        <taxon>Poales</taxon>
        <taxon>Poaceae</taxon>
        <taxon>BOP clade</taxon>
        <taxon>Pooideae</taxon>
        <taxon>Triticodae</taxon>
        <taxon>Triticeae</taxon>
        <taxon>Hordeinae</taxon>
        <taxon>Hordeum</taxon>
    </lineage>
</organism>
<feature type="region of interest" description="Disordered" evidence="5">
    <location>
        <begin position="2808"/>
        <end position="2862"/>
    </location>
</feature>
<evidence type="ECO:0000259" key="7">
    <source>
        <dbReference type="Pfam" id="PF13087"/>
    </source>
</evidence>
<evidence type="ECO:0000259" key="6">
    <source>
        <dbReference type="Pfam" id="PF13086"/>
    </source>
</evidence>